<feature type="domain" description="Lumazine-binding" evidence="4">
    <location>
        <begin position="97"/>
        <end position="193"/>
    </location>
</feature>
<keyword evidence="6" id="KW-1185">Reference proteome</keyword>
<dbReference type="PANTHER" id="PTHR21098">
    <property type="entry name" value="RIBOFLAVIN SYNTHASE ALPHA CHAIN"/>
    <property type="match status" value="1"/>
</dbReference>
<dbReference type="PIRSF" id="PIRSF000498">
    <property type="entry name" value="Riboflavin_syn_A"/>
    <property type="match status" value="1"/>
</dbReference>
<dbReference type="InterPro" id="IPR026017">
    <property type="entry name" value="Lumazine-bd_dom"/>
</dbReference>
<dbReference type="PROSITE" id="PS51177">
    <property type="entry name" value="LUMAZINE_BIND"/>
    <property type="match status" value="2"/>
</dbReference>
<gene>
    <name evidence="5" type="ORF">MPNT_60008</name>
</gene>
<proteinExistence type="predicted"/>
<evidence type="ECO:0000256" key="3">
    <source>
        <dbReference type="PROSITE-ProRule" id="PRU00524"/>
    </source>
</evidence>
<dbReference type="Pfam" id="PF00677">
    <property type="entry name" value="Lum_binding"/>
    <property type="match status" value="2"/>
</dbReference>
<dbReference type="Gene3D" id="2.40.30.20">
    <property type="match status" value="2"/>
</dbReference>
<dbReference type="SUPFAM" id="SSF63380">
    <property type="entry name" value="Riboflavin synthase domain-like"/>
    <property type="match status" value="2"/>
</dbReference>
<comment type="caution">
    <text evidence="5">The sequence shown here is derived from an EMBL/GenBank/DDBJ whole genome shotgun (WGS) entry which is preliminary data.</text>
</comment>
<evidence type="ECO:0000256" key="2">
    <source>
        <dbReference type="NCBIfam" id="TIGR00187"/>
    </source>
</evidence>
<sequence length="207" mass="22695">MFSGIVQATGKVWQKEVTGGSMRLEIDLCSLGSQIRSGESMAVNGCCLTVEELKGERGRFLLLEETQRATNLSSLEVGSCVNLERALRLGDPVGGHWVTGHVDGVGHILALEKRNGEFWLEVELLEAWRPYAVPKGSVAVDGISLTVVSVAKDRFSMAVTPFTYHHTNLCTRVAGQPVNVEWDLIAKYLWHMLEYRSCQNGVSFAGG</sequence>
<dbReference type="InterPro" id="IPR017938">
    <property type="entry name" value="Riboflavin_synthase-like_b-brl"/>
</dbReference>
<reference evidence="5" key="1">
    <citation type="submission" date="2021-02" db="EMBL/GenBank/DDBJ databases">
        <authorList>
            <person name="Cremers G."/>
            <person name="Picone N."/>
        </authorList>
    </citation>
    <scope>NUCLEOTIDE SEQUENCE</scope>
    <source>
        <strain evidence="5">PQ17</strain>
    </source>
</reference>
<feature type="repeat" description="Lumazine-binding" evidence="3">
    <location>
        <begin position="1"/>
        <end position="96"/>
    </location>
</feature>
<dbReference type="RefSeq" id="WP_174582395.1">
    <property type="nucleotide sequence ID" value="NZ_CAJNOB010000056.1"/>
</dbReference>
<feature type="repeat" description="Lumazine-binding" evidence="3">
    <location>
        <begin position="97"/>
        <end position="193"/>
    </location>
</feature>
<feature type="domain" description="Lumazine-binding" evidence="4">
    <location>
        <begin position="1"/>
        <end position="96"/>
    </location>
</feature>
<dbReference type="PANTHER" id="PTHR21098:SF0">
    <property type="entry name" value="RIBOFLAVIN SYNTHASE"/>
    <property type="match status" value="1"/>
</dbReference>
<dbReference type="GO" id="GO:0004746">
    <property type="term" value="F:riboflavin synthase activity"/>
    <property type="evidence" value="ECO:0007669"/>
    <property type="project" value="UniProtKB-UniRule"/>
</dbReference>
<name>A0A8J2BV77_9BACT</name>
<dbReference type="Proteomes" id="UP000663859">
    <property type="component" value="Unassembled WGS sequence"/>
</dbReference>
<dbReference type="AlphaFoldDB" id="A0A8J2BV77"/>
<evidence type="ECO:0000313" key="5">
    <source>
        <dbReference type="EMBL" id="CAF0703474.1"/>
    </source>
</evidence>
<dbReference type="InterPro" id="IPR023366">
    <property type="entry name" value="ATP_synth_asu-like_sf"/>
</dbReference>
<dbReference type="EC" id="2.5.1.9" evidence="2"/>
<keyword evidence="5" id="KW-0808">Transferase</keyword>
<accession>A0A8J2BV77</accession>
<evidence type="ECO:0000259" key="4">
    <source>
        <dbReference type="PROSITE" id="PS51177"/>
    </source>
</evidence>
<protein>
    <recommendedName>
        <fullName evidence="2">Riboflavin synthase</fullName>
        <ecNumber evidence="2">2.5.1.9</ecNumber>
    </recommendedName>
</protein>
<keyword evidence="1" id="KW-0677">Repeat</keyword>
<dbReference type="EMBL" id="CAJNOB010000056">
    <property type="protein sequence ID" value="CAF0703474.1"/>
    <property type="molecule type" value="Genomic_DNA"/>
</dbReference>
<dbReference type="InterPro" id="IPR001783">
    <property type="entry name" value="Lumazine-bd"/>
</dbReference>
<dbReference type="CDD" id="cd00402">
    <property type="entry name" value="Riboflavin_synthase_like"/>
    <property type="match status" value="1"/>
</dbReference>
<organism evidence="5 6">
    <name type="scientific">Candidatus Methylacidithermus pantelleriae</name>
    <dbReference type="NCBI Taxonomy" id="2744239"/>
    <lineage>
        <taxon>Bacteria</taxon>
        <taxon>Pseudomonadati</taxon>
        <taxon>Verrucomicrobiota</taxon>
        <taxon>Methylacidiphilae</taxon>
        <taxon>Methylacidiphilales</taxon>
        <taxon>Methylacidiphilaceae</taxon>
        <taxon>Candidatus Methylacidithermus</taxon>
    </lineage>
</organism>
<dbReference type="GO" id="GO:0009231">
    <property type="term" value="P:riboflavin biosynthetic process"/>
    <property type="evidence" value="ECO:0007669"/>
    <property type="project" value="TreeGrafter"/>
</dbReference>
<dbReference type="NCBIfam" id="NF006767">
    <property type="entry name" value="PRK09289.1"/>
    <property type="match status" value="1"/>
</dbReference>
<dbReference type="NCBIfam" id="TIGR00187">
    <property type="entry name" value="ribE"/>
    <property type="match status" value="1"/>
</dbReference>
<evidence type="ECO:0000256" key="1">
    <source>
        <dbReference type="ARBA" id="ARBA00022737"/>
    </source>
</evidence>
<evidence type="ECO:0000313" key="6">
    <source>
        <dbReference type="Proteomes" id="UP000663859"/>
    </source>
</evidence>